<proteinExistence type="predicted"/>
<dbReference type="PANTHER" id="PTHR42717">
    <property type="entry name" value="DIHYDROOROTASE-RELATED"/>
    <property type="match status" value="1"/>
</dbReference>
<dbReference type="InterPro" id="IPR020043">
    <property type="entry name" value="Deacetylase_Atu3266-like"/>
</dbReference>
<dbReference type="Gene3D" id="3.20.20.140">
    <property type="entry name" value="Metal-dependent hydrolases"/>
    <property type="match status" value="1"/>
</dbReference>
<dbReference type="SUPFAM" id="SSF51556">
    <property type="entry name" value="Metallo-dependent hydrolases"/>
    <property type="match status" value="1"/>
</dbReference>
<dbReference type="EMBL" id="UINC01116123">
    <property type="protein sequence ID" value="SVC87643.1"/>
    <property type="molecule type" value="Genomic_DNA"/>
</dbReference>
<organism evidence="1">
    <name type="scientific">marine metagenome</name>
    <dbReference type="NCBI Taxonomy" id="408172"/>
    <lineage>
        <taxon>unclassified sequences</taxon>
        <taxon>metagenomes</taxon>
        <taxon>ecological metagenomes</taxon>
    </lineage>
</organism>
<gene>
    <name evidence="1" type="ORF">METZ01_LOCUS340497</name>
</gene>
<name>A0A382QQ77_9ZZZZ</name>
<dbReference type="AlphaFoldDB" id="A0A382QQ77"/>
<evidence type="ECO:0000313" key="1">
    <source>
        <dbReference type="EMBL" id="SVC87643.1"/>
    </source>
</evidence>
<accession>A0A382QQ77</accession>
<dbReference type="InterPro" id="IPR032466">
    <property type="entry name" value="Metal_Hydrolase"/>
</dbReference>
<sequence length="74" mass="7721">MGPQTDARCSASGVTTIVDAGSAGSATFKGLRQHVANKCEVRLRCFVHLSAIGLIHLRVGELMHLAYADPEGGA</sequence>
<feature type="non-terminal residue" evidence="1">
    <location>
        <position position="74"/>
    </location>
</feature>
<dbReference type="PANTHER" id="PTHR42717:SF1">
    <property type="entry name" value="IMIDAZOLONEPROPIONASE AND RELATED AMIDOHYDROLASES"/>
    <property type="match status" value="1"/>
</dbReference>
<dbReference type="GO" id="GO:0019213">
    <property type="term" value="F:deacetylase activity"/>
    <property type="evidence" value="ECO:0007669"/>
    <property type="project" value="InterPro"/>
</dbReference>
<protein>
    <submittedName>
        <fullName evidence="1">Uncharacterized protein</fullName>
    </submittedName>
</protein>
<reference evidence="1" key="1">
    <citation type="submission" date="2018-05" db="EMBL/GenBank/DDBJ databases">
        <authorList>
            <person name="Lanie J.A."/>
            <person name="Ng W.-L."/>
            <person name="Kazmierczak K.M."/>
            <person name="Andrzejewski T.M."/>
            <person name="Davidsen T.M."/>
            <person name="Wayne K.J."/>
            <person name="Tettelin H."/>
            <person name="Glass J.I."/>
            <person name="Rusch D."/>
            <person name="Podicherti R."/>
            <person name="Tsui H.-C.T."/>
            <person name="Winkler M.E."/>
        </authorList>
    </citation>
    <scope>NUCLEOTIDE SEQUENCE</scope>
</reference>